<keyword evidence="2 3" id="KW-0802">TPR repeat</keyword>
<evidence type="ECO:0000256" key="3">
    <source>
        <dbReference type="PROSITE-ProRule" id="PRU00339"/>
    </source>
</evidence>
<dbReference type="SMART" id="SM00028">
    <property type="entry name" value="TPR"/>
    <property type="match status" value="4"/>
</dbReference>
<dbReference type="InterPro" id="IPR011990">
    <property type="entry name" value="TPR-like_helical_dom_sf"/>
</dbReference>
<dbReference type="Pfam" id="PF07719">
    <property type="entry name" value="TPR_2"/>
    <property type="match status" value="1"/>
</dbReference>
<dbReference type="Gene3D" id="1.25.40.10">
    <property type="entry name" value="Tetratricopeptide repeat domain"/>
    <property type="match status" value="1"/>
</dbReference>
<accession>A0AAD2CVM4</accession>
<feature type="repeat" description="TPR" evidence="3">
    <location>
        <begin position="167"/>
        <end position="200"/>
    </location>
</feature>
<feature type="region of interest" description="Disordered" evidence="4">
    <location>
        <begin position="1"/>
        <end position="33"/>
    </location>
</feature>
<dbReference type="PANTHER" id="PTHR45641">
    <property type="entry name" value="TETRATRICOPEPTIDE REPEAT PROTEIN (AFU_ORTHOLOGUE AFUA_6G03870)"/>
    <property type="match status" value="1"/>
</dbReference>
<sequence length="324" mass="37291">MMKRKSDQISSCDDGDCGDCGDDHHPRHREAASQVQEDFIFQKKFPDVVAVGSRKNEVGDAASEFTSSVFSTSSASKTEIDRACTQRGIVQQSKEKPAFWSRLNRDIAQHASRMENNKISNAPSSTRPVVDTAEQKFDQERKRLWNELDQQLKEKGLEEALNDPDVAVTYNNIAVHLLDEGEFDEAMDLFEKRLEIEKKFFRRDDYPTMASTYHNIGIVLVNQGKYEEAMEQYQRSLEIKLEALEPNHPEIAATHHEIGNVLHRQGKYEEAMEQYQRSLEIKLKAYGPDHPKIAETYHQIGNVLHRQGKYEEAMEQYQRSLAIK</sequence>
<protein>
    <recommendedName>
        <fullName evidence="7">Kinesin light chain</fullName>
    </recommendedName>
</protein>
<proteinExistence type="predicted"/>
<gene>
    <name evidence="5" type="ORF">CYCCA115_LOCUS8359</name>
</gene>
<dbReference type="AlphaFoldDB" id="A0AAD2CVM4"/>
<evidence type="ECO:0000313" key="6">
    <source>
        <dbReference type="Proteomes" id="UP001295423"/>
    </source>
</evidence>
<reference evidence="5" key="1">
    <citation type="submission" date="2023-08" db="EMBL/GenBank/DDBJ databases">
        <authorList>
            <person name="Audoor S."/>
            <person name="Bilcke G."/>
        </authorList>
    </citation>
    <scope>NUCLEOTIDE SEQUENCE</scope>
</reference>
<dbReference type="Pfam" id="PF13374">
    <property type="entry name" value="TPR_10"/>
    <property type="match status" value="1"/>
</dbReference>
<dbReference type="Proteomes" id="UP001295423">
    <property type="component" value="Unassembled WGS sequence"/>
</dbReference>
<name>A0AAD2CVM4_9STRA</name>
<dbReference type="PROSITE" id="PS50005">
    <property type="entry name" value="TPR"/>
    <property type="match status" value="4"/>
</dbReference>
<keyword evidence="6" id="KW-1185">Reference proteome</keyword>
<dbReference type="InterPro" id="IPR013105">
    <property type="entry name" value="TPR_2"/>
</dbReference>
<feature type="repeat" description="TPR" evidence="3">
    <location>
        <begin position="252"/>
        <end position="285"/>
    </location>
</feature>
<keyword evidence="1" id="KW-0677">Repeat</keyword>
<evidence type="ECO:0000256" key="2">
    <source>
        <dbReference type="ARBA" id="ARBA00022803"/>
    </source>
</evidence>
<feature type="repeat" description="TPR" evidence="3">
    <location>
        <begin position="210"/>
        <end position="243"/>
    </location>
</feature>
<evidence type="ECO:0008006" key="7">
    <source>
        <dbReference type="Google" id="ProtNLM"/>
    </source>
</evidence>
<dbReference type="Pfam" id="PF13424">
    <property type="entry name" value="TPR_12"/>
    <property type="match status" value="1"/>
</dbReference>
<evidence type="ECO:0000256" key="1">
    <source>
        <dbReference type="ARBA" id="ARBA00022737"/>
    </source>
</evidence>
<feature type="compositionally biased region" description="Basic and acidic residues" evidence="4">
    <location>
        <begin position="21"/>
        <end position="31"/>
    </location>
</feature>
<evidence type="ECO:0000256" key="4">
    <source>
        <dbReference type="SAM" id="MobiDB-lite"/>
    </source>
</evidence>
<dbReference type="PROSITE" id="PS50293">
    <property type="entry name" value="TPR_REGION"/>
    <property type="match status" value="3"/>
</dbReference>
<dbReference type="EMBL" id="CAKOGP040001113">
    <property type="protein sequence ID" value="CAJ1943277.1"/>
    <property type="molecule type" value="Genomic_DNA"/>
</dbReference>
<dbReference type="SUPFAM" id="SSF48452">
    <property type="entry name" value="TPR-like"/>
    <property type="match status" value="1"/>
</dbReference>
<dbReference type="InterPro" id="IPR019734">
    <property type="entry name" value="TPR_rpt"/>
</dbReference>
<organism evidence="5 6">
    <name type="scientific">Cylindrotheca closterium</name>
    <dbReference type="NCBI Taxonomy" id="2856"/>
    <lineage>
        <taxon>Eukaryota</taxon>
        <taxon>Sar</taxon>
        <taxon>Stramenopiles</taxon>
        <taxon>Ochrophyta</taxon>
        <taxon>Bacillariophyta</taxon>
        <taxon>Bacillariophyceae</taxon>
        <taxon>Bacillariophycidae</taxon>
        <taxon>Bacillariales</taxon>
        <taxon>Bacillariaceae</taxon>
        <taxon>Cylindrotheca</taxon>
    </lineage>
</organism>
<dbReference type="PANTHER" id="PTHR45641:SF1">
    <property type="entry name" value="AAA+ ATPASE DOMAIN-CONTAINING PROTEIN"/>
    <property type="match status" value="1"/>
</dbReference>
<feature type="repeat" description="TPR" evidence="3">
    <location>
        <begin position="294"/>
        <end position="324"/>
    </location>
</feature>
<evidence type="ECO:0000313" key="5">
    <source>
        <dbReference type="EMBL" id="CAJ1943277.1"/>
    </source>
</evidence>
<comment type="caution">
    <text evidence="5">The sequence shown here is derived from an EMBL/GenBank/DDBJ whole genome shotgun (WGS) entry which is preliminary data.</text>
</comment>